<organism evidence="2 3">
    <name type="scientific">Colocasia esculenta</name>
    <name type="common">Wild taro</name>
    <name type="synonym">Arum esculentum</name>
    <dbReference type="NCBI Taxonomy" id="4460"/>
    <lineage>
        <taxon>Eukaryota</taxon>
        <taxon>Viridiplantae</taxon>
        <taxon>Streptophyta</taxon>
        <taxon>Embryophyta</taxon>
        <taxon>Tracheophyta</taxon>
        <taxon>Spermatophyta</taxon>
        <taxon>Magnoliopsida</taxon>
        <taxon>Liliopsida</taxon>
        <taxon>Araceae</taxon>
        <taxon>Aroideae</taxon>
        <taxon>Colocasieae</taxon>
        <taxon>Colocasia</taxon>
    </lineage>
</organism>
<keyword evidence="3" id="KW-1185">Reference proteome</keyword>
<dbReference type="EMBL" id="NMUH01000916">
    <property type="protein sequence ID" value="MQL86642.1"/>
    <property type="molecule type" value="Genomic_DNA"/>
</dbReference>
<reference evidence="2" key="1">
    <citation type="submission" date="2017-07" db="EMBL/GenBank/DDBJ databases">
        <title>Taro Niue Genome Assembly and Annotation.</title>
        <authorList>
            <person name="Atibalentja N."/>
            <person name="Keating K."/>
            <person name="Fields C.J."/>
        </authorList>
    </citation>
    <scope>NUCLEOTIDE SEQUENCE</scope>
    <source>
        <strain evidence="2">Niue_2</strain>
        <tissue evidence="2">Leaf</tissue>
    </source>
</reference>
<sequence length="226" mass="24326">MLAREEQRKSEATDLFGSDVSLPPEAAAAGLGLAGGVSPRPMEGGAVHAGDDGVVTGSLRLSYGQIISASKPSPPVKIDDKEQEVLQEDMQIMGTAQKKLNTGGHLTDCLFQSHNRDVQEVQNHVEILPLGDKWNEAMLSGSSDMHGTHPEQPSEQVHGIVMERGRAMEDPCMVPSSYHAIITTHFPSYSCGHSDLAPVAEGEVLLLVSKENILMPDLELNREALK</sequence>
<accession>A0A843UKG3</accession>
<proteinExistence type="predicted"/>
<dbReference type="Proteomes" id="UP000652761">
    <property type="component" value="Unassembled WGS sequence"/>
</dbReference>
<name>A0A843UKG3_COLES</name>
<dbReference type="AlphaFoldDB" id="A0A843UKG3"/>
<evidence type="ECO:0000313" key="2">
    <source>
        <dbReference type="EMBL" id="MQL86642.1"/>
    </source>
</evidence>
<feature type="compositionally biased region" description="Basic and acidic residues" evidence="1">
    <location>
        <begin position="1"/>
        <end position="12"/>
    </location>
</feature>
<evidence type="ECO:0000313" key="3">
    <source>
        <dbReference type="Proteomes" id="UP000652761"/>
    </source>
</evidence>
<protein>
    <submittedName>
        <fullName evidence="2">Uncharacterized protein</fullName>
    </submittedName>
</protein>
<feature type="region of interest" description="Disordered" evidence="1">
    <location>
        <begin position="1"/>
        <end position="21"/>
    </location>
</feature>
<evidence type="ECO:0000256" key="1">
    <source>
        <dbReference type="SAM" id="MobiDB-lite"/>
    </source>
</evidence>
<gene>
    <name evidence="2" type="ORF">Taro_019176</name>
</gene>
<comment type="caution">
    <text evidence="2">The sequence shown here is derived from an EMBL/GenBank/DDBJ whole genome shotgun (WGS) entry which is preliminary data.</text>
</comment>